<name>A0ABW5WL37_9FLAO</name>
<organism evidence="2 3">
    <name type="scientific">Lacinutrix iliipiscaria</name>
    <dbReference type="NCBI Taxonomy" id="1230532"/>
    <lineage>
        <taxon>Bacteria</taxon>
        <taxon>Pseudomonadati</taxon>
        <taxon>Bacteroidota</taxon>
        <taxon>Flavobacteriia</taxon>
        <taxon>Flavobacteriales</taxon>
        <taxon>Flavobacteriaceae</taxon>
        <taxon>Lacinutrix</taxon>
    </lineage>
</organism>
<gene>
    <name evidence="2" type="ORF">ACFS5M_07005</name>
</gene>
<evidence type="ECO:0000313" key="2">
    <source>
        <dbReference type="EMBL" id="MFD2823413.1"/>
    </source>
</evidence>
<accession>A0ABW5WL37</accession>
<reference evidence="3" key="1">
    <citation type="journal article" date="2019" name="Int. J. Syst. Evol. Microbiol.">
        <title>The Global Catalogue of Microorganisms (GCM) 10K type strain sequencing project: providing services to taxonomists for standard genome sequencing and annotation.</title>
        <authorList>
            <consortium name="The Broad Institute Genomics Platform"/>
            <consortium name="The Broad Institute Genome Sequencing Center for Infectious Disease"/>
            <person name="Wu L."/>
            <person name="Ma J."/>
        </authorList>
    </citation>
    <scope>NUCLEOTIDE SEQUENCE [LARGE SCALE GENOMIC DNA]</scope>
    <source>
        <strain evidence="3">KCTC 32141</strain>
    </source>
</reference>
<evidence type="ECO:0000313" key="3">
    <source>
        <dbReference type="Proteomes" id="UP001597533"/>
    </source>
</evidence>
<keyword evidence="1" id="KW-0472">Membrane</keyword>
<feature type="transmembrane region" description="Helical" evidence="1">
    <location>
        <begin position="21"/>
        <end position="42"/>
    </location>
</feature>
<dbReference type="RefSeq" id="WP_221267558.1">
    <property type="nucleotide sequence ID" value="NZ_JBHUOV010000001.1"/>
</dbReference>
<dbReference type="Proteomes" id="UP001597533">
    <property type="component" value="Unassembled WGS sequence"/>
</dbReference>
<keyword evidence="3" id="KW-1185">Reference proteome</keyword>
<dbReference type="Pfam" id="PF19578">
    <property type="entry name" value="DUF6090"/>
    <property type="match status" value="1"/>
</dbReference>
<dbReference type="InterPro" id="IPR045749">
    <property type="entry name" value="DUF6090"/>
</dbReference>
<keyword evidence="1" id="KW-0812">Transmembrane</keyword>
<sequence>MIKFFRKIRLNLLSDGKTGKYFKYAIGEIFLVVIGILIALQINNWNENRKLENNKQKLLLALKQELQINKGILENYLIGLHKNNSQVNKLINYSAGAQELPIDSVRIYASTLSYPIKLSLLNSVFEEAISAGKFEILGDSLKQTLSFLKDFTKSRNDINDKGDNLHFNNSGNNTDLIMILDVYNLDGNENYNLHPPITKHPDFVKNDEDFIKYIKSSDTYAKISKVHYFNVLDEDWIKNGLLWLTTENIRRIDKELSK</sequence>
<dbReference type="EMBL" id="JBHUOV010000001">
    <property type="protein sequence ID" value="MFD2823413.1"/>
    <property type="molecule type" value="Genomic_DNA"/>
</dbReference>
<keyword evidence="1" id="KW-1133">Transmembrane helix</keyword>
<evidence type="ECO:0000256" key="1">
    <source>
        <dbReference type="SAM" id="Phobius"/>
    </source>
</evidence>
<protein>
    <submittedName>
        <fullName evidence="2">DUF6090 family protein</fullName>
    </submittedName>
</protein>
<comment type="caution">
    <text evidence="2">The sequence shown here is derived from an EMBL/GenBank/DDBJ whole genome shotgun (WGS) entry which is preliminary data.</text>
</comment>
<proteinExistence type="predicted"/>